<name>A0A9W7FDS3_9STRA</name>
<evidence type="ECO:0000256" key="5">
    <source>
        <dbReference type="ARBA" id="ARBA00022737"/>
    </source>
</evidence>
<dbReference type="InterPro" id="IPR033351">
    <property type="entry name" value="POC5"/>
</dbReference>
<comment type="function">
    <text evidence="10">Essential for the assembly of the distal half of centrioles, required for centriole elongation. Acts as a negative regulator of centriole elongation.</text>
</comment>
<feature type="coiled-coil region" evidence="11">
    <location>
        <begin position="95"/>
        <end position="122"/>
    </location>
</feature>
<evidence type="ECO:0000256" key="1">
    <source>
        <dbReference type="ARBA" id="ARBA00004114"/>
    </source>
</evidence>
<evidence type="ECO:0000256" key="8">
    <source>
        <dbReference type="ARBA" id="ARBA00023306"/>
    </source>
</evidence>
<keyword evidence="7" id="KW-0206">Cytoskeleton</keyword>
<protein>
    <recommendedName>
        <fullName evidence="3">Centrosomal protein POC5</fullName>
    </recommendedName>
    <alternativeName>
        <fullName evidence="9">Protein of centriole 5</fullName>
    </alternativeName>
</protein>
<accession>A0A9W7FDS3</accession>
<dbReference type="OrthoDB" id="68908at2759"/>
<proteinExistence type="inferred from homology"/>
<keyword evidence="4" id="KW-0963">Cytoplasm</keyword>
<organism evidence="12 13">
    <name type="scientific">Triparma laevis f. longispina</name>
    <dbReference type="NCBI Taxonomy" id="1714387"/>
    <lineage>
        <taxon>Eukaryota</taxon>
        <taxon>Sar</taxon>
        <taxon>Stramenopiles</taxon>
        <taxon>Ochrophyta</taxon>
        <taxon>Bolidophyceae</taxon>
        <taxon>Parmales</taxon>
        <taxon>Triparmaceae</taxon>
        <taxon>Triparma</taxon>
    </lineage>
</organism>
<keyword evidence="6 11" id="KW-0175">Coiled coil</keyword>
<keyword evidence="8" id="KW-0131">Cell cycle</keyword>
<evidence type="ECO:0000256" key="2">
    <source>
        <dbReference type="ARBA" id="ARBA00010411"/>
    </source>
</evidence>
<evidence type="ECO:0000313" key="13">
    <source>
        <dbReference type="Proteomes" id="UP001165122"/>
    </source>
</evidence>
<evidence type="ECO:0000313" key="12">
    <source>
        <dbReference type="EMBL" id="GMI10276.1"/>
    </source>
</evidence>
<evidence type="ECO:0000256" key="11">
    <source>
        <dbReference type="SAM" id="Coils"/>
    </source>
</evidence>
<evidence type="ECO:0000256" key="3">
    <source>
        <dbReference type="ARBA" id="ARBA00014910"/>
    </source>
</evidence>
<sequence length="285" mass="31948">MPPTKSTAMSYNYDDSDEDDIVVGKGSLLTISGDAGETDAAQGDSDAETMAATLNDAFGPVMNSMVSKFVDIKLRLMKEHETVCNDKDTMYTTKIKKMQAIIDGLSDDLEKERALTAKLQEEKISSQLHAASAHCKRMMMRGGGISLASCVKLWGKYAKEKKAERKMDGMAQKWATKLAKTKSFRLWSSAANELRKERESAMHDAKLETVTREIITRYENELEKLRTGLKEAHVEIARGHVQRQQLEEKMRRTFLKGMTAMNMEALELFNKAAQSDASFMQEATP</sequence>
<evidence type="ECO:0000256" key="6">
    <source>
        <dbReference type="ARBA" id="ARBA00023054"/>
    </source>
</evidence>
<comment type="similarity">
    <text evidence="2">Belongs to the POC5 family.</text>
</comment>
<dbReference type="EMBL" id="BRXW01000147">
    <property type="protein sequence ID" value="GMI10276.1"/>
    <property type="molecule type" value="Genomic_DNA"/>
</dbReference>
<gene>
    <name evidence="12" type="ORF">TrLO_g6756</name>
</gene>
<keyword evidence="5" id="KW-0677">Repeat</keyword>
<evidence type="ECO:0000256" key="4">
    <source>
        <dbReference type="ARBA" id="ARBA00022490"/>
    </source>
</evidence>
<comment type="subcellular location">
    <subcellularLocation>
        <location evidence="1">Cytoplasm</location>
        <location evidence="1">Cytoskeleton</location>
        <location evidence="1">Microtubule organizing center</location>
        <location evidence="1">Centrosome</location>
        <location evidence="1">Centriole</location>
    </subcellularLocation>
</comment>
<evidence type="ECO:0000256" key="10">
    <source>
        <dbReference type="ARBA" id="ARBA00049959"/>
    </source>
</evidence>
<dbReference type="Proteomes" id="UP001165122">
    <property type="component" value="Unassembled WGS sequence"/>
</dbReference>
<keyword evidence="13" id="KW-1185">Reference proteome</keyword>
<dbReference type="PANTHER" id="PTHR28618">
    <property type="entry name" value="CENTROSOMAL PROTEIN POC5"/>
    <property type="match status" value="1"/>
</dbReference>
<evidence type="ECO:0000256" key="9">
    <source>
        <dbReference type="ARBA" id="ARBA00031694"/>
    </source>
</evidence>
<comment type="caution">
    <text evidence="12">The sequence shown here is derived from an EMBL/GenBank/DDBJ whole genome shotgun (WGS) entry which is preliminary data.</text>
</comment>
<dbReference type="AlphaFoldDB" id="A0A9W7FDS3"/>
<evidence type="ECO:0000256" key="7">
    <source>
        <dbReference type="ARBA" id="ARBA00023212"/>
    </source>
</evidence>
<reference evidence="13" key="1">
    <citation type="journal article" date="2023" name="Commun. Biol.">
        <title>Genome analysis of Parmales, the sister group of diatoms, reveals the evolutionary specialization of diatoms from phago-mixotrophs to photoautotrophs.</title>
        <authorList>
            <person name="Ban H."/>
            <person name="Sato S."/>
            <person name="Yoshikawa S."/>
            <person name="Yamada K."/>
            <person name="Nakamura Y."/>
            <person name="Ichinomiya M."/>
            <person name="Sato N."/>
            <person name="Blanc-Mathieu R."/>
            <person name="Endo H."/>
            <person name="Kuwata A."/>
            <person name="Ogata H."/>
        </authorList>
    </citation>
    <scope>NUCLEOTIDE SEQUENCE [LARGE SCALE GENOMIC DNA]</scope>
    <source>
        <strain evidence="13">NIES 3700</strain>
    </source>
</reference>
<dbReference type="PANTHER" id="PTHR28618:SF1">
    <property type="entry name" value="CENTROSOMAL PROTEIN POC5"/>
    <property type="match status" value="1"/>
</dbReference>
<dbReference type="GO" id="GO:0005814">
    <property type="term" value="C:centriole"/>
    <property type="evidence" value="ECO:0007669"/>
    <property type="project" value="UniProtKB-SubCell"/>
</dbReference>